<evidence type="ECO:0000313" key="2">
    <source>
        <dbReference type="Proteomes" id="UP000887013"/>
    </source>
</evidence>
<dbReference type="EMBL" id="BMAW01001101">
    <property type="protein sequence ID" value="GFS72559.1"/>
    <property type="molecule type" value="Genomic_DNA"/>
</dbReference>
<name>A0A8X6T2J7_NEPPI</name>
<organism evidence="1 2">
    <name type="scientific">Nephila pilipes</name>
    <name type="common">Giant wood spider</name>
    <name type="synonym">Nephila maculata</name>
    <dbReference type="NCBI Taxonomy" id="299642"/>
    <lineage>
        <taxon>Eukaryota</taxon>
        <taxon>Metazoa</taxon>
        <taxon>Ecdysozoa</taxon>
        <taxon>Arthropoda</taxon>
        <taxon>Chelicerata</taxon>
        <taxon>Arachnida</taxon>
        <taxon>Araneae</taxon>
        <taxon>Araneomorphae</taxon>
        <taxon>Entelegynae</taxon>
        <taxon>Araneoidea</taxon>
        <taxon>Nephilidae</taxon>
        <taxon>Nephila</taxon>
    </lineage>
</organism>
<dbReference type="InterPro" id="IPR036397">
    <property type="entry name" value="RNaseH_sf"/>
</dbReference>
<dbReference type="AlphaFoldDB" id="A0A8X6T2J7"/>
<dbReference type="Proteomes" id="UP000887013">
    <property type="component" value="Unassembled WGS sequence"/>
</dbReference>
<dbReference type="GO" id="GO:0003676">
    <property type="term" value="F:nucleic acid binding"/>
    <property type="evidence" value="ECO:0007669"/>
    <property type="project" value="InterPro"/>
</dbReference>
<dbReference type="OrthoDB" id="10017160at2759"/>
<dbReference type="Gene3D" id="3.30.420.10">
    <property type="entry name" value="Ribonuclease H-like superfamily/Ribonuclease H"/>
    <property type="match status" value="1"/>
</dbReference>
<evidence type="ECO:0000313" key="1">
    <source>
        <dbReference type="EMBL" id="GFS72559.1"/>
    </source>
</evidence>
<comment type="caution">
    <text evidence="1">The sequence shown here is derived from an EMBL/GenBank/DDBJ whole genome shotgun (WGS) entry which is preliminary data.</text>
</comment>
<gene>
    <name evidence="1" type="primary">B7P43_G09101</name>
    <name evidence="1" type="ORF">NPIL_568631</name>
</gene>
<reference evidence="1" key="1">
    <citation type="submission" date="2020-08" db="EMBL/GenBank/DDBJ databases">
        <title>Multicomponent nature underlies the extraordinary mechanical properties of spider dragline silk.</title>
        <authorList>
            <person name="Kono N."/>
            <person name="Nakamura H."/>
            <person name="Mori M."/>
            <person name="Yoshida Y."/>
            <person name="Ohtoshi R."/>
            <person name="Malay A.D."/>
            <person name="Moran D.A.P."/>
            <person name="Tomita M."/>
            <person name="Numata K."/>
            <person name="Arakawa K."/>
        </authorList>
    </citation>
    <scope>NUCLEOTIDE SEQUENCE</scope>
</reference>
<proteinExistence type="predicted"/>
<sequence length="119" mass="13967">MHHPLRVFATRKIVNSHFHLEVLKRLRNRVKRARKEIANTWHLLDDNAPSHTAFFVSEQNAIWQYYPSHNLTPADCFLFLRIKTELKSHHFGTLEAVKEATTRCLKEIPVDAFWGTFSA</sequence>
<protein>
    <submittedName>
        <fullName evidence="1">Uncharacterized protein</fullName>
    </submittedName>
</protein>
<keyword evidence="2" id="KW-1185">Reference proteome</keyword>
<accession>A0A8X6T2J7</accession>